<dbReference type="EMBL" id="DAATGT010000005">
    <property type="protein sequence ID" value="HAE8319336.1"/>
    <property type="molecule type" value="Genomic_DNA"/>
</dbReference>
<dbReference type="AlphaFoldDB" id="A0A737N1U2"/>
<sequence>MDGIPSFKITRRKEVAEFKRRVKTRNLINSLESNTGIPVLLDFVGNTPMKGTWAHPDIALAYTAVSIIHQF</sequence>
<evidence type="ECO:0000313" key="3">
    <source>
        <dbReference type="EMBL" id="HAE8319336.1"/>
    </source>
</evidence>
<name>A0A737N1U2_SALET</name>
<dbReference type="EMBL" id="DAAHMM010000004">
    <property type="protein sequence ID" value="HAB6612429.1"/>
    <property type="molecule type" value="Genomic_DNA"/>
</dbReference>
<comment type="caution">
    <text evidence="3">The sequence shown here is derived from an EMBL/GenBank/DDBJ whole genome shotgun (WGS) entry which is preliminary data.</text>
</comment>
<evidence type="ECO:0000259" key="1">
    <source>
        <dbReference type="Pfam" id="PF04383"/>
    </source>
</evidence>
<organism evidence="3">
    <name type="scientific">Salmonella enterica subsp. enterica serovar Paratyphi C</name>
    <dbReference type="NCBI Taxonomy" id="57046"/>
    <lineage>
        <taxon>Bacteria</taxon>
        <taxon>Pseudomonadati</taxon>
        <taxon>Pseudomonadota</taxon>
        <taxon>Gammaproteobacteria</taxon>
        <taxon>Enterobacterales</taxon>
        <taxon>Enterobacteriaceae</taxon>
        <taxon>Salmonella</taxon>
    </lineage>
</organism>
<dbReference type="Pfam" id="PF04383">
    <property type="entry name" value="KilA-N"/>
    <property type="match status" value="1"/>
</dbReference>
<dbReference type="InterPro" id="IPR018004">
    <property type="entry name" value="KilA/APSES_HTH"/>
</dbReference>
<accession>A0A737N1U2</accession>
<proteinExistence type="predicted"/>
<protein>
    <submittedName>
        <fullName evidence="3">KilA-N domain-containing protein</fullName>
    </submittedName>
</protein>
<reference evidence="3" key="1">
    <citation type="journal article" date="2018" name="Genome Biol.">
        <title>SKESA: strategic k-mer extension for scrupulous assemblies.</title>
        <authorList>
            <person name="Souvorov A."/>
            <person name="Agarwala R."/>
            <person name="Lipman D.J."/>
        </authorList>
    </citation>
    <scope>NUCLEOTIDE SEQUENCE</scope>
    <source>
        <strain evidence="3">IP 2/88</strain>
        <strain evidence="2">IP 33 K</strain>
    </source>
</reference>
<feature type="domain" description="KilA/APSES-type HTH DNA-binding" evidence="1">
    <location>
        <begin position="11"/>
        <end position="63"/>
    </location>
</feature>
<gene>
    <name evidence="3" type="ORF">GNB42_001927</name>
    <name evidence="2" type="ORF">GNB54_001329</name>
</gene>
<reference evidence="3" key="2">
    <citation type="submission" date="2018-07" db="EMBL/GenBank/DDBJ databases">
        <authorList>
            <consortium name="NCBI Pathogen Detection Project"/>
        </authorList>
    </citation>
    <scope>NUCLEOTIDE SEQUENCE</scope>
    <source>
        <strain evidence="3">IP 2/88</strain>
        <strain evidence="2">IP 33 K</strain>
    </source>
</reference>
<evidence type="ECO:0000313" key="2">
    <source>
        <dbReference type="EMBL" id="HAB6612429.1"/>
    </source>
</evidence>